<sequence>MICMCRLPHGLSSCPLGVIHASCIHVIPGTAEDSNPHRAMDLKSLSGDELAALVSSWKSAQDPKGRTYFYHAETRKTAWVLPDEVIAAQDEIKRREERRATTVKRKPEPVASLKRAKKSDESAEASTQKPRQVKHQQKLWKEHGQYADLRAKKQALIDLLNGIAAKDPNVIFNRPTAEITESGEYRAVPVTARNAVLRQWVHLMRLRAQKTLPALSELIAQLVPGIEDVTWTMAKETVLTNDRVMQHRLEEGEVMVEFMRVKEARHNERRALERQRAAEAMAER</sequence>
<accession>A0A8J6E597</accession>
<dbReference type="AlphaFoldDB" id="A0A8J6E597"/>
<feature type="region of interest" description="Disordered" evidence="1">
    <location>
        <begin position="96"/>
        <end position="135"/>
    </location>
</feature>
<keyword evidence="4" id="KW-1185">Reference proteome</keyword>
<dbReference type="OrthoDB" id="422362at2759"/>
<evidence type="ECO:0000256" key="1">
    <source>
        <dbReference type="SAM" id="MobiDB-lite"/>
    </source>
</evidence>
<dbReference type="Pfam" id="PF00397">
    <property type="entry name" value="WW"/>
    <property type="match status" value="1"/>
</dbReference>
<organism evidence="3 4">
    <name type="scientific">Carpediemonas membranifera</name>
    <dbReference type="NCBI Taxonomy" id="201153"/>
    <lineage>
        <taxon>Eukaryota</taxon>
        <taxon>Metamonada</taxon>
        <taxon>Carpediemonas-like organisms</taxon>
        <taxon>Carpediemonas</taxon>
    </lineage>
</organism>
<dbReference type="EMBL" id="JAHDYR010000011">
    <property type="protein sequence ID" value="KAG9395467.1"/>
    <property type="molecule type" value="Genomic_DNA"/>
</dbReference>
<dbReference type="PROSITE" id="PS50020">
    <property type="entry name" value="WW_DOMAIN_2"/>
    <property type="match status" value="1"/>
</dbReference>
<comment type="caution">
    <text evidence="3">The sequence shown here is derived from an EMBL/GenBank/DDBJ whole genome shotgun (WGS) entry which is preliminary data.</text>
</comment>
<evidence type="ECO:0000259" key="2">
    <source>
        <dbReference type="PROSITE" id="PS50020"/>
    </source>
</evidence>
<dbReference type="InterPro" id="IPR001202">
    <property type="entry name" value="WW_dom"/>
</dbReference>
<dbReference type="Gene3D" id="2.20.70.10">
    <property type="match status" value="1"/>
</dbReference>
<dbReference type="SUPFAM" id="SSF51045">
    <property type="entry name" value="WW domain"/>
    <property type="match status" value="1"/>
</dbReference>
<dbReference type="Proteomes" id="UP000717585">
    <property type="component" value="Unassembled WGS sequence"/>
</dbReference>
<dbReference type="InterPro" id="IPR036020">
    <property type="entry name" value="WW_dom_sf"/>
</dbReference>
<dbReference type="CDD" id="cd00201">
    <property type="entry name" value="WW"/>
    <property type="match status" value="1"/>
</dbReference>
<protein>
    <submittedName>
        <fullName evidence="3">WW domain</fullName>
    </submittedName>
</protein>
<name>A0A8J6E597_9EUKA</name>
<evidence type="ECO:0000313" key="4">
    <source>
        <dbReference type="Proteomes" id="UP000717585"/>
    </source>
</evidence>
<feature type="compositionally biased region" description="Basic and acidic residues" evidence="1">
    <location>
        <begin position="96"/>
        <end position="108"/>
    </location>
</feature>
<proteinExistence type="predicted"/>
<reference evidence="3" key="1">
    <citation type="submission" date="2021-05" db="EMBL/GenBank/DDBJ databases">
        <title>A free-living protist that lacks canonical eukaryotic 1 DNA replication and segregation systems.</title>
        <authorList>
            <person name="Salas-Leiva D.E."/>
            <person name="Tromer E.C."/>
            <person name="Curtis B.A."/>
            <person name="Jerlstrom-Hultqvist J."/>
            <person name="Kolisko M."/>
            <person name="Yi Z."/>
            <person name="Salas-Leiva J.S."/>
            <person name="Gallot-Lavallee L."/>
            <person name="Kops G.J.P.L."/>
            <person name="Archibald J.M."/>
            <person name="Simpson A.G.B."/>
            <person name="Roger A.J."/>
        </authorList>
    </citation>
    <scope>NUCLEOTIDE SEQUENCE</scope>
    <source>
        <strain evidence="3">BICM</strain>
    </source>
</reference>
<dbReference type="SMART" id="SM00456">
    <property type="entry name" value="WW"/>
    <property type="match status" value="1"/>
</dbReference>
<gene>
    <name evidence="3" type="ORF">J8273_3034</name>
</gene>
<evidence type="ECO:0000313" key="3">
    <source>
        <dbReference type="EMBL" id="KAG9395467.1"/>
    </source>
</evidence>
<feature type="domain" description="WW" evidence="2">
    <location>
        <begin position="51"/>
        <end position="84"/>
    </location>
</feature>